<organism evidence="3 4">
    <name type="scientific">Mesorhizobium album</name>
    <dbReference type="NCBI Taxonomy" id="3072314"/>
    <lineage>
        <taxon>Bacteria</taxon>
        <taxon>Pseudomonadati</taxon>
        <taxon>Pseudomonadota</taxon>
        <taxon>Alphaproteobacteria</taxon>
        <taxon>Hyphomicrobiales</taxon>
        <taxon>Phyllobacteriaceae</taxon>
        <taxon>Mesorhizobium</taxon>
    </lineage>
</organism>
<sequence>MFTSNIGRLRFFFYSLGLFMAEAVAIVLCIAGTIGFAGLINSMPGHSRQGLAGAALVVSLIFVALRGNIAWRRSRDANGAKWILWTYIVFSGIYAFLQAGTLLVIDFGNPESAPSGLNLLGLSIFGLWATILWAKPVAGSDIDELTSAFDFDGSVPAPTRAERTATAAAPATPRAAAPAARSAPAPQPLGRPRPAGFGKRGL</sequence>
<dbReference type="EMBL" id="JAVIIW010000009">
    <property type="protein sequence ID" value="MDX8478834.1"/>
    <property type="molecule type" value="Genomic_DNA"/>
</dbReference>
<reference evidence="3 4" key="1">
    <citation type="submission" date="2023-08" db="EMBL/GenBank/DDBJ databases">
        <title>Implementing the SeqCode for naming new Mesorhizobium species isolated from Vachellia karroo root nodules.</title>
        <authorList>
            <person name="Van Lill M."/>
        </authorList>
    </citation>
    <scope>NUCLEOTIDE SEQUENCE [LARGE SCALE GENOMIC DNA]</scope>
    <source>
        <strain evidence="3 4">VK24D</strain>
    </source>
</reference>
<dbReference type="RefSeq" id="WP_320287209.1">
    <property type="nucleotide sequence ID" value="NZ_JAVIIW010000009.1"/>
</dbReference>
<evidence type="ECO:0000313" key="4">
    <source>
        <dbReference type="Proteomes" id="UP001287059"/>
    </source>
</evidence>
<proteinExistence type="predicted"/>
<feature type="transmembrane region" description="Helical" evidence="2">
    <location>
        <begin position="117"/>
        <end position="134"/>
    </location>
</feature>
<protein>
    <recommendedName>
        <fullName evidence="5">DUF805 domain-containing protein</fullName>
    </recommendedName>
</protein>
<dbReference type="Proteomes" id="UP001287059">
    <property type="component" value="Unassembled WGS sequence"/>
</dbReference>
<evidence type="ECO:0000256" key="2">
    <source>
        <dbReference type="SAM" id="Phobius"/>
    </source>
</evidence>
<feature type="compositionally biased region" description="Low complexity" evidence="1">
    <location>
        <begin position="160"/>
        <end position="184"/>
    </location>
</feature>
<evidence type="ECO:0000313" key="3">
    <source>
        <dbReference type="EMBL" id="MDX8478834.1"/>
    </source>
</evidence>
<feature type="transmembrane region" description="Helical" evidence="2">
    <location>
        <begin position="51"/>
        <end position="71"/>
    </location>
</feature>
<keyword evidence="2" id="KW-0812">Transmembrane</keyword>
<evidence type="ECO:0000256" key="1">
    <source>
        <dbReference type="SAM" id="MobiDB-lite"/>
    </source>
</evidence>
<feature type="transmembrane region" description="Helical" evidence="2">
    <location>
        <begin position="83"/>
        <end position="105"/>
    </location>
</feature>
<feature type="transmembrane region" description="Helical" evidence="2">
    <location>
        <begin position="12"/>
        <end position="39"/>
    </location>
</feature>
<feature type="region of interest" description="Disordered" evidence="1">
    <location>
        <begin position="160"/>
        <end position="202"/>
    </location>
</feature>
<comment type="caution">
    <text evidence="3">The sequence shown here is derived from an EMBL/GenBank/DDBJ whole genome shotgun (WGS) entry which is preliminary data.</text>
</comment>
<keyword evidence="4" id="KW-1185">Reference proteome</keyword>
<evidence type="ECO:0008006" key="5">
    <source>
        <dbReference type="Google" id="ProtNLM"/>
    </source>
</evidence>
<gene>
    <name evidence="3" type="ORF">RFN28_10125</name>
</gene>
<keyword evidence="2" id="KW-1133">Transmembrane helix</keyword>
<accession>A0ABU4XVV5</accession>
<keyword evidence="2" id="KW-0472">Membrane</keyword>
<name>A0ABU4XVV5_9HYPH</name>